<dbReference type="Proteomes" id="UP000601435">
    <property type="component" value="Unassembled WGS sequence"/>
</dbReference>
<dbReference type="EMBL" id="CAJNJA010009704">
    <property type="protein sequence ID" value="CAE7249631.1"/>
    <property type="molecule type" value="Genomic_DNA"/>
</dbReference>
<dbReference type="OrthoDB" id="412455at2759"/>
<sequence>MRCGVQGTVDYWEASVTLPDRLTKSEDLQSIARVLYGADTAKIDHFLSET</sequence>
<dbReference type="AlphaFoldDB" id="A0A812LNP7"/>
<feature type="non-terminal residue" evidence="1">
    <location>
        <position position="50"/>
    </location>
</feature>
<proteinExistence type="predicted"/>
<keyword evidence="2" id="KW-1185">Reference proteome</keyword>
<organism evidence="1 2">
    <name type="scientific">Symbiodinium necroappetens</name>
    <dbReference type="NCBI Taxonomy" id="1628268"/>
    <lineage>
        <taxon>Eukaryota</taxon>
        <taxon>Sar</taxon>
        <taxon>Alveolata</taxon>
        <taxon>Dinophyceae</taxon>
        <taxon>Suessiales</taxon>
        <taxon>Symbiodiniaceae</taxon>
        <taxon>Symbiodinium</taxon>
    </lineage>
</organism>
<reference evidence="1" key="1">
    <citation type="submission" date="2021-02" db="EMBL/GenBank/DDBJ databases">
        <authorList>
            <person name="Dougan E. K."/>
            <person name="Rhodes N."/>
            <person name="Thang M."/>
            <person name="Chan C."/>
        </authorList>
    </citation>
    <scope>NUCLEOTIDE SEQUENCE</scope>
</reference>
<comment type="caution">
    <text evidence="1">The sequence shown here is derived from an EMBL/GenBank/DDBJ whole genome shotgun (WGS) entry which is preliminary data.</text>
</comment>
<gene>
    <name evidence="1" type="ORF">SNEC2469_LOCUS5087</name>
</gene>
<name>A0A812LNP7_9DINO</name>
<evidence type="ECO:0000313" key="1">
    <source>
        <dbReference type="EMBL" id="CAE7249631.1"/>
    </source>
</evidence>
<protein>
    <submittedName>
        <fullName evidence="1">Uncharacterized protein</fullName>
    </submittedName>
</protein>
<evidence type="ECO:0000313" key="2">
    <source>
        <dbReference type="Proteomes" id="UP000601435"/>
    </source>
</evidence>
<accession>A0A812LNP7</accession>